<reference evidence="1" key="1">
    <citation type="submission" date="2021-01" db="EMBL/GenBank/DDBJ databases">
        <authorList>
            <person name="Corre E."/>
            <person name="Pelletier E."/>
            <person name="Niang G."/>
            <person name="Scheremetjew M."/>
            <person name="Finn R."/>
            <person name="Kale V."/>
            <person name="Holt S."/>
            <person name="Cochrane G."/>
            <person name="Meng A."/>
            <person name="Brown T."/>
            <person name="Cohen L."/>
        </authorList>
    </citation>
    <scope>NUCLEOTIDE SEQUENCE</scope>
    <source>
        <strain evidence="1">S3</strain>
    </source>
</reference>
<name>A0A7S3N0Z6_9SPIT</name>
<sequence>MSERDPNTMYFSHDRHNLKGAYMGHELGQFKEYSRAYAALSECEGYASAYADAMLEKAKDEDNDLYADRGLSHDEMVEHLVNTMCLPYRKAHASQFRQSKADQMSKHYLNDTIRRAINGGDKFNPYM</sequence>
<dbReference type="AlphaFoldDB" id="A0A7S3N0Z6"/>
<evidence type="ECO:0000313" key="1">
    <source>
        <dbReference type="EMBL" id="CAE0331367.1"/>
    </source>
</evidence>
<proteinExistence type="predicted"/>
<dbReference type="EMBL" id="HBIH01029843">
    <property type="protein sequence ID" value="CAE0331367.1"/>
    <property type="molecule type" value="Transcribed_RNA"/>
</dbReference>
<gene>
    <name evidence="1" type="ORF">SINC0208_LOCUS12001</name>
</gene>
<protein>
    <submittedName>
        <fullName evidence="1">Uncharacterized protein</fullName>
    </submittedName>
</protein>
<organism evidence="1">
    <name type="scientific">Strombidium inclinatum</name>
    <dbReference type="NCBI Taxonomy" id="197538"/>
    <lineage>
        <taxon>Eukaryota</taxon>
        <taxon>Sar</taxon>
        <taxon>Alveolata</taxon>
        <taxon>Ciliophora</taxon>
        <taxon>Intramacronucleata</taxon>
        <taxon>Spirotrichea</taxon>
        <taxon>Oligotrichia</taxon>
        <taxon>Strombidiidae</taxon>
        <taxon>Strombidium</taxon>
    </lineage>
</organism>
<accession>A0A7S3N0Z6</accession>